<feature type="transmembrane region" description="Helical" evidence="7">
    <location>
        <begin position="319"/>
        <end position="339"/>
    </location>
</feature>
<dbReference type="Proteomes" id="UP000477750">
    <property type="component" value="Unassembled WGS sequence"/>
</dbReference>
<feature type="transmembrane region" description="Helical" evidence="7">
    <location>
        <begin position="464"/>
        <end position="490"/>
    </location>
</feature>
<protein>
    <submittedName>
        <fullName evidence="9">MFS transporter</fullName>
    </submittedName>
</protein>
<dbReference type="InterPro" id="IPR020846">
    <property type="entry name" value="MFS_dom"/>
</dbReference>
<keyword evidence="10" id="KW-1185">Reference proteome</keyword>
<dbReference type="InterPro" id="IPR036259">
    <property type="entry name" value="MFS_trans_sf"/>
</dbReference>
<evidence type="ECO:0000256" key="7">
    <source>
        <dbReference type="SAM" id="Phobius"/>
    </source>
</evidence>
<feature type="transmembrane region" description="Helical" evidence="7">
    <location>
        <begin position="62"/>
        <end position="80"/>
    </location>
</feature>
<feature type="transmembrane region" description="Helical" evidence="7">
    <location>
        <begin position="180"/>
        <end position="200"/>
    </location>
</feature>
<feature type="transmembrane region" description="Helical" evidence="7">
    <location>
        <begin position="212"/>
        <end position="230"/>
    </location>
</feature>
<reference evidence="9 10" key="1">
    <citation type="submission" date="2019-10" db="EMBL/GenBank/DDBJ databases">
        <title>Glycomyces albidus sp. nov., a novel actinomycete isolated from rhizosphere soil of wheat (Triticum aestivum L.).</title>
        <authorList>
            <person name="Qian L."/>
        </authorList>
    </citation>
    <scope>NUCLEOTIDE SEQUENCE [LARGE SCALE GENOMIC DNA]</scope>
    <source>
        <strain evidence="9 10">NEAU-7082</strain>
    </source>
</reference>
<evidence type="ECO:0000256" key="1">
    <source>
        <dbReference type="ARBA" id="ARBA00004651"/>
    </source>
</evidence>
<feature type="transmembrane region" description="Helical" evidence="7">
    <location>
        <begin position="421"/>
        <end position="439"/>
    </location>
</feature>
<dbReference type="GO" id="GO:0005886">
    <property type="term" value="C:plasma membrane"/>
    <property type="evidence" value="ECO:0007669"/>
    <property type="project" value="UniProtKB-SubCell"/>
</dbReference>
<evidence type="ECO:0000256" key="5">
    <source>
        <dbReference type="ARBA" id="ARBA00022989"/>
    </source>
</evidence>
<dbReference type="InterPro" id="IPR011701">
    <property type="entry name" value="MFS"/>
</dbReference>
<keyword evidence="5 7" id="KW-1133">Transmembrane helix</keyword>
<accession>A0A6L5G3Z8</accession>
<dbReference type="PANTHER" id="PTHR42718:SF46">
    <property type="entry name" value="BLR6921 PROTEIN"/>
    <property type="match status" value="1"/>
</dbReference>
<feature type="transmembrane region" description="Helical" evidence="7">
    <location>
        <begin position="284"/>
        <end position="307"/>
    </location>
</feature>
<dbReference type="Gene3D" id="1.20.1250.20">
    <property type="entry name" value="MFS general substrate transporter like domains"/>
    <property type="match status" value="1"/>
</dbReference>
<feature type="transmembrane region" description="Helical" evidence="7">
    <location>
        <begin position="377"/>
        <end position="400"/>
    </location>
</feature>
<dbReference type="PRINTS" id="PR01036">
    <property type="entry name" value="TCRTETB"/>
</dbReference>
<keyword evidence="3" id="KW-1003">Cell membrane</keyword>
<feature type="transmembrane region" description="Helical" evidence="7">
    <location>
        <begin position="150"/>
        <end position="168"/>
    </location>
</feature>
<evidence type="ECO:0000313" key="10">
    <source>
        <dbReference type="Proteomes" id="UP000477750"/>
    </source>
</evidence>
<dbReference type="Gene3D" id="1.20.1720.10">
    <property type="entry name" value="Multidrug resistance protein D"/>
    <property type="match status" value="1"/>
</dbReference>
<dbReference type="SUPFAM" id="SSF103473">
    <property type="entry name" value="MFS general substrate transporter"/>
    <property type="match status" value="1"/>
</dbReference>
<comment type="caution">
    <text evidence="9">The sequence shown here is derived from an EMBL/GenBank/DDBJ whole genome shotgun (WGS) entry which is preliminary data.</text>
</comment>
<organism evidence="9 10">
    <name type="scientific">Glycomyces albidus</name>
    <dbReference type="NCBI Taxonomy" id="2656774"/>
    <lineage>
        <taxon>Bacteria</taxon>
        <taxon>Bacillati</taxon>
        <taxon>Actinomycetota</taxon>
        <taxon>Actinomycetes</taxon>
        <taxon>Glycomycetales</taxon>
        <taxon>Glycomycetaceae</taxon>
        <taxon>Glycomyces</taxon>
    </lineage>
</organism>
<dbReference type="Pfam" id="PF07690">
    <property type="entry name" value="MFS_1"/>
    <property type="match status" value="1"/>
</dbReference>
<dbReference type="AlphaFoldDB" id="A0A6L5G3Z8"/>
<keyword evidence="2" id="KW-0813">Transport</keyword>
<feature type="transmembrane region" description="Helical" evidence="7">
    <location>
        <begin position="242"/>
        <end position="263"/>
    </location>
</feature>
<evidence type="ECO:0000256" key="3">
    <source>
        <dbReference type="ARBA" id="ARBA00022475"/>
    </source>
</evidence>
<evidence type="ECO:0000259" key="8">
    <source>
        <dbReference type="PROSITE" id="PS50850"/>
    </source>
</evidence>
<dbReference type="GO" id="GO:0022857">
    <property type="term" value="F:transmembrane transporter activity"/>
    <property type="evidence" value="ECO:0007669"/>
    <property type="project" value="InterPro"/>
</dbReference>
<evidence type="ECO:0000313" key="9">
    <source>
        <dbReference type="EMBL" id="MQM24188.1"/>
    </source>
</evidence>
<evidence type="ECO:0000256" key="6">
    <source>
        <dbReference type="ARBA" id="ARBA00023136"/>
    </source>
</evidence>
<feature type="transmembrane region" description="Helical" evidence="7">
    <location>
        <begin position="351"/>
        <end position="371"/>
    </location>
</feature>
<dbReference type="EMBL" id="WIAO01000001">
    <property type="protein sequence ID" value="MQM24188.1"/>
    <property type="molecule type" value="Genomic_DNA"/>
</dbReference>
<dbReference type="PANTHER" id="PTHR42718">
    <property type="entry name" value="MAJOR FACILITATOR SUPERFAMILY MULTIDRUG TRANSPORTER MFSC"/>
    <property type="match status" value="1"/>
</dbReference>
<keyword evidence="6 7" id="KW-0472">Membrane</keyword>
<gene>
    <name evidence="9" type="ORF">GFD30_01135</name>
</gene>
<comment type="subcellular location">
    <subcellularLocation>
        <location evidence="1">Cell membrane</location>
        <topology evidence="1">Multi-pass membrane protein</topology>
    </subcellularLocation>
</comment>
<name>A0A6L5G3Z8_9ACTN</name>
<sequence>MRLHAMTTTLPRPRLREPDTGECRRVLAVLLLSVFLLSATVSLANVAVPTTAADLDASLTQMMWVVNGYLLAFAALLPLAGRLGDHLGPRRALAIGLLLVAAASAVCALAPNPSTLVAARALQGIGAALVTPQTLTILTRTFPPERRGRALGAWGMVAGLAVATGPALGGLITEHLDWRWVYGGIGLWAAAALACTPLLPRLPSARTAGLDLTGAVLLAALLAAAVHLLLEGVPEPLRRLLGPAALPAALAVLAALTAAVALQQRRRQSRDPLVPFAVLRAHQFLLMAVTTGALSCAVAGMVLVTVVQLRTVAGLGPTQAGLLIALGPAVSVPFAVLSGRLTDRHGGRGPILAGLGSMSAGLFALSGGIAAGPHWALLLPGLVVFGVGMGVVFAPPTVLAMAHVPQSLTGAAAGAMSTLRILGFAVGSAAVSAVLQAGLANADANADLAQTLQPTDDPALREGIAAATSSALLLPALLLAALAVGCLYGTGESSRRIRARNRSAGPIGAPGATDGIQAPKRVRRRGGLREGAGRHH</sequence>
<proteinExistence type="predicted"/>
<keyword evidence="4 7" id="KW-0812">Transmembrane</keyword>
<dbReference type="CDD" id="cd17321">
    <property type="entry name" value="MFS_MMR_MDR_like"/>
    <property type="match status" value="1"/>
</dbReference>
<feature type="transmembrane region" description="Helical" evidence="7">
    <location>
        <begin position="117"/>
        <end position="138"/>
    </location>
</feature>
<evidence type="ECO:0000256" key="2">
    <source>
        <dbReference type="ARBA" id="ARBA00022448"/>
    </source>
</evidence>
<feature type="transmembrane region" description="Helical" evidence="7">
    <location>
        <begin position="92"/>
        <end position="111"/>
    </location>
</feature>
<evidence type="ECO:0000256" key="4">
    <source>
        <dbReference type="ARBA" id="ARBA00022692"/>
    </source>
</evidence>
<dbReference type="PROSITE" id="PS50850">
    <property type="entry name" value="MFS"/>
    <property type="match status" value="1"/>
</dbReference>
<feature type="domain" description="Major facilitator superfamily (MFS) profile" evidence="8">
    <location>
        <begin position="26"/>
        <end position="494"/>
    </location>
</feature>